<evidence type="ECO:0000313" key="1">
    <source>
        <dbReference type="EMBL" id="GAH73503.1"/>
    </source>
</evidence>
<comment type="caution">
    <text evidence="1">The sequence shown here is derived from an EMBL/GenBank/DDBJ whole genome shotgun (WGS) entry which is preliminary data.</text>
</comment>
<accession>X1JUN8</accession>
<name>X1JUN8_9ZZZZ</name>
<dbReference type="Pfam" id="PF06723">
    <property type="entry name" value="MreB_Mbl"/>
    <property type="match status" value="1"/>
</dbReference>
<organism evidence="1">
    <name type="scientific">marine sediment metagenome</name>
    <dbReference type="NCBI Taxonomy" id="412755"/>
    <lineage>
        <taxon>unclassified sequences</taxon>
        <taxon>metagenomes</taxon>
        <taxon>ecological metagenomes</taxon>
    </lineage>
</organism>
<gene>
    <name evidence="1" type="ORF">S03H2_41883</name>
</gene>
<dbReference type="InterPro" id="IPR056546">
    <property type="entry name" value="MreB_MamK-like"/>
</dbReference>
<dbReference type="EMBL" id="BARU01026042">
    <property type="protein sequence ID" value="GAH73503.1"/>
    <property type="molecule type" value="Genomic_DNA"/>
</dbReference>
<reference evidence="1" key="1">
    <citation type="journal article" date="2014" name="Front. Microbiol.">
        <title>High frequency of phylogenetically diverse reductive dehalogenase-homologous genes in deep subseafloor sedimentary metagenomes.</title>
        <authorList>
            <person name="Kawai M."/>
            <person name="Futagami T."/>
            <person name="Toyoda A."/>
            <person name="Takaki Y."/>
            <person name="Nishi S."/>
            <person name="Hori S."/>
            <person name="Arai W."/>
            <person name="Tsubouchi T."/>
            <person name="Morono Y."/>
            <person name="Uchiyama I."/>
            <person name="Ito T."/>
            <person name="Fujiyama A."/>
            <person name="Inagaki F."/>
            <person name="Takami H."/>
        </authorList>
    </citation>
    <scope>NUCLEOTIDE SEQUENCE</scope>
    <source>
        <strain evidence="1">Expedition CK06-06</strain>
    </source>
</reference>
<proteinExistence type="predicted"/>
<dbReference type="AlphaFoldDB" id="X1JUN8"/>
<protein>
    <submittedName>
        <fullName evidence="1">Uncharacterized protein</fullName>
    </submittedName>
</protein>
<sequence>MRETYSLSIGEQRAERIKINLGYSCPKGKAKKMKVKGRDLNTGFPKEAVTYQA</sequence>
<dbReference type="Gene3D" id="3.90.640.10">
    <property type="entry name" value="Actin, Chain A, domain 4"/>
    <property type="match status" value="1"/>
</dbReference>